<dbReference type="PIRSF" id="PIRSF001112">
    <property type="entry name" value="Epoxide_hydrolase"/>
    <property type="match status" value="1"/>
</dbReference>
<sequence length="461" mass="52568">MGALKVVFALFAVITGLTGVLFYRIITPKPIPKFDESQYWGPGKQPDKLDDSIRAFTVQVPKEVLLDLKWRLDHLRPLVPPLEGIHHQYGFSTNLLKKVVDYWRTDYNWTDRQVYFNQFPQYKTNIQGLDIHYLHVKPKNPGNKKVLPLLIIHGWPGSVREFYEIIPILTTAAKDRDFVFEVIAPHIPGYGFSQAASKPGLGANQIAVIMRNLMFRLGFKQFYCQGGDFGAIILQSLTVLYPENVLGYHTNMASIMTPLSYIKYILGSFCPSWLVKPEHQDRVFPLWDKFVYRIRETGYLHLQATKPDTIGVGATDSPAGLAAYILEKFVLGTNRNYLEKDAADLLQEKYSYASLVDNLMVYWITGSATTSFRLYAESFNRNQLAHGVLRNPLKVPTAIARFEYDFYVADGIISELFPNNLQLSDLEGGHFAAFERPETFANDLISAVQKFEEYNAKNPKK</sequence>
<keyword evidence="11" id="KW-1185">Reference proteome</keyword>
<keyword evidence="5 6" id="KW-0378">Hydrolase</keyword>
<evidence type="ECO:0000313" key="10">
    <source>
        <dbReference type="EnsemblMetazoa" id="XP_019757967.1"/>
    </source>
</evidence>
<accession>A0AAR5PAQ6</accession>
<reference evidence="10" key="2">
    <citation type="submission" date="2024-08" db="UniProtKB">
        <authorList>
            <consortium name="EnsemblMetazoa"/>
        </authorList>
    </citation>
    <scope>IDENTIFICATION</scope>
</reference>
<feature type="active site" description="Nucleophile" evidence="7">
    <location>
        <position position="228"/>
    </location>
</feature>
<evidence type="ECO:0000256" key="2">
    <source>
        <dbReference type="ARBA" id="ARBA00004111"/>
    </source>
</evidence>
<feature type="active site" description="Proton acceptor" evidence="7">
    <location>
        <position position="430"/>
    </location>
</feature>
<evidence type="ECO:0000256" key="7">
    <source>
        <dbReference type="PIRSR" id="PIRSR001112-1"/>
    </source>
</evidence>
<comment type="similarity">
    <text evidence="3 6">Belongs to the peptidase S33 family.</text>
</comment>
<name>A0AAR5PAQ6_DENPD</name>
<proteinExistence type="inferred from homology"/>
<keyword evidence="6" id="KW-0256">Endoplasmic reticulum</keyword>
<dbReference type="KEGG" id="dpa:109536271"/>
<evidence type="ECO:0000313" key="11">
    <source>
        <dbReference type="Proteomes" id="UP000019118"/>
    </source>
</evidence>
<feature type="active site" description="Proton donor" evidence="7">
    <location>
        <position position="375"/>
    </location>
</feature>
<keyword evidence="6 8" id="KW-0472">Membrane</keyword>
<dbReference type="EnsemblMetazoa" id="XM_019902408.1">
    <property type="protein sequence ID" value="XP_019757967.1"/>
    <property type="gene ID" value="LOC109536271"/>
</dbReference>
<protein>
    <recommendedName>
        <fullName evidence="6">Epoxide hydrolase</fullName>
        <ecNumber evidence="6">3.3.2.9</ecNumber>
    </recommendedName>
</protein>
<dbReference type="InterPro" id="IPR010497">
    <property type="entry name" value="Epoxide_hydro_N"/>
</dbReference>
<evidence type="ECO:0000259" key="9">
    <source>
        <dbReference type="Pfam" id="PF06441"/>
    </source>
</evidence>
<dbReference type="EC" id="3.3.2.9" evidence="6"/>
<dbReference type="PANTHER" id="PTHR21661">
    <property type="entry name" value="EPOXIDE HYDROLASE 1-RELATED"/>
    <property type="match status" value="1"/>
</dbReference>
<comment type="function">
    <text evidence="6">Catalyzes juvenile hormone hydrolysis.</text>
</comment>
<dbReference type="GeneID" id="109536271"/>
<evidence type="ECO:0000256" key="4">
    <source>
        <dbReference type="ARBA" id="ARBA00022797"/>
    </source>
</evidence>
<comment type="subcellular location">
    <subcellularLocation>
        <location evidence="6">Endoplasmic reticulum membrane</location>
    </subcellularLocation>
    <subcellularLocation>
        <location evidence="2">Microsome membrane</location>
        <topology evidence="2">Single-pass membrane protein</topology>
    </subcellularLocation>
</comment>
<evidence type="ECO:0000256" key="5">
    <source>
        <dbReference type="ARBA" id="ARBA00022801"/>
    </source>
</evidence>
<dbReference type="SUPFAM" id="SSF53474">
    <property type="entry name" value="alpha/beta-Hydrolases"/>
    <property type="match status" value="1"/>
</dbReference>
<keyword evidence="8" id="KW-1133">Transmembrane helix</keyword>
<dbReference type="GO" id="GO:0097176">
    <property type="term" value="P:epoxide metabolic process"/>
    <property type="evidence" value="ECO:0007669"/>
    <property type="project" value="TreeGrafter"/>
</dbReference>
<evidence type="ECO:0000256" key="6">
    <source>
        <dbReference type="PIRNR" id="PIRNR001112"/>
    </source>
</evidence>
<evidence type="ECO:0000256" key="3">
    <source>
        <dbReference type="ARBA" id="ARBA00010088"/>
    </source>
</evidence>
<dbReference type="GO" id="GO:0005789">
    <property type="term" value="C:endoplasmic reticulum membrane"/>
    <property type="evidence" value="ECO:0007669"/>
    <property type="project" value="UniProtKB-SubCell"/>
</dbReference>
<keyword evidence="8" id="KW-0812">Transmembrane</keyword>
<evidence type="ECO:0000256" key="1">
    <source>
        <dbReference type="ARBA" id="ARBA00000221"/>
    </source>
</evidence>
<organism evidence="10 11">
    <name type="scientific">Dendroctonus ponderosae</name>
    <name type="common">Mountain pine beetle</name>
    <dbReference type="NCBI Taxonomy" id="77166"/>
    <lineage>
        <taxon>Eukaryota</taxon>
        <taxon>Metazoa</taxon>
        <taxon>Ecdysozoa</taxon>
        <taxon>Arthropoda</taxon>
        <taxon>Hexapoda</taxon>
        <taxon>Insecta</taxon>
        <taxon>Pterygota</taxon>
        <taxon>Neoptera</taxon>
        <taxon>Endopterygota</taxon>
        <taxon>Coleoptera</taxon>
        <taxon>Polyphaga</taxon>
        <taxon>Cucujiformia</taxon>
        <taxon>Curculionidae</taxon>
        <taxon>Scolytinae</taxon>
        <taxon>Dendroctonus</taxon>
    </lineage>
</organism>
<dbReference type="PANTHER" id="PTHR21661:SF35">
    <property type="entry name" value="EPOXIDE HYDROLASE"/>
    <property type="match status" value="1"/>
</dbReference>
<dbReference type="Pfam" id="PF06441">
    <property type="entry name" value="EHN"/>
    <property type="match status" value="1"/>
</dbReference>
<dbReference type="InterPro" id="IPR029058">
    <property type="entry name" value="AB_hydrolase_fold"/>
</dbReference>
<keyword evidence="4 6" id="KW-0058">Aromatic hydrocarbons catabolism</keyword>
<evidence type="ECO:0000256" key="8">
    <source>
        <dbReference type="SAM" id="Phobius"/>
    </source>
</evidence>
<dbReference type="Gene3D" id="3.40.50.1820">
    <property type="entry name" value="alpha/beta hydrolase"/>
    <property type="match status" value="1"/>
</dbReference>
<dbReference type="InterPro" id="IPR000639">
    <property type="entry name" value="Epox_hydrolase-like"/>
</dbReference>
<dbReference type="InterPro" id="IPR016292">
    <property type="entry name" value="Epoxide_hydrolase"/>
</dbReference>
<reference evidence="11" key="1">
    <citation type="journal article" date="2013" name="Genome Biol.">
        <title>Draft genome of the mountain pine beetle, Dendroctonus ponderosae Hopkins, a major forest pest.</title>
        <authorList>
            <person name="Keeling C.I."/>
            <person name="Yuen M.M."/>
            <person name="Liao N.Y."/>
            <person name="Docking T.R."/>
            <person name="Chan S.K."/>
            <person name="Taylor G.A."/>
            <person name="Palmquist D.L."/>
            <person name="Jackman S.D."/>
            <person name="Nguyen A."/>
            <person name="Li M."/>
            <person name="Henderson H."/>
            <person name="Janes J.K."/>
            <person name="Zhao Y."/>
            <person name="Pandoh P."/>
            <person name="Moore R."/>
            <person name="Sperling F.A."/>
            <person name="Huber D.P."/>
            <person name="Birol I."/>
            <person name="Jones S.J."/>
            <person name="Bohlmann J."/>
        </authorList>
    </citation>
    <scope>NUCLEOTIDE SEQUENCE</scope>
</reference>
<feature type="domain" description="Epoxide hydrolase N-terminal" evidence="9">
    <location>
        <begin position="53"/>
        <end position="162"/>
    </location>
</feature>
<comment type="catalytic activity">
    <reaction evidence="6">
        <text>cis-stilbene oxide + H2O = (1R,2R)-hydrobenzoin</text>
        <dbReference type="Rhea" id="RHEA:23900"/>
        <dbReference type="ChEBI" id="CHEBI:15377"/>
        <dbReference type="ChEBI" id="CHEBI:50004"/>
        <dbReference type="ChEBI" id="CHEBI:50014"/>
        <dbReference type="EC" id="3.3.2.9"/>
    </reaction>
</comment>
<dbReference type="AlphaFoldDB" id="A0AAR5PAQ6"/>
<comment type="catalytic activity">
    <reaction evidence="1 6">
        <text>1-(4-methoxyphenyl)-N-methyl-N-[(3-methyloxetan-3-yl)methyl]methanamine + H2O = 2-{[(4-methoxybenzyl)(methyl)amino]methyl}-2-methylpropane-1,3-diol</text>
        <dbReference type="Rhea" id="RHEA:55764"/>
        <dbReference type="ChEBI" id="CHEBI:15377"/>
        <dbReference type="ChEBI" id="CHEBI:139161"/>
        <dbReference type="ChEBI" id="CHEBI:139164"/>
        <dbReference type="EC" id="3.3.2.9"/>
    </reaction>
</comment>
<dbReference type="GO" id="GO:0033961">
    <property type="term" value="F:cis-stilbene-oxide hydrolase activity"/>
    <property type="evidence" value="ECO:0007669"/>
    <property type="project" value="UniProtKB-UniRule"/>
</dbReference>
<dbReference type="PRINTS" id="PR00412">
    <property type="entry name" value="EPOXHYDRLASE"/>
</dbReference>
<feature type="transmembrane region" description="Helical" evidence="8">
    <location>
        <begin position="6"/>
        <end position="26"/>
    </location>
</feature>
<dbReference type="Proteomes" id="UP000019118">
    <property type="component" value="Unassembled WGS sequence"/>
</dbReference>